<organism evidence="1 2">
    <name type="scientific">Symbiodinium microadriaticum</name>
    <name type="common">Dinoflagellate</name>
    <name type="synonym">Zooxanthella microadriatica</name>
    <dbReference type="NCBI Taxonomy" id="2951"/>
    <lineage>
        <taxon>Eukaryota</taxon>
        <taxon>Sar</taxon>
        <taxon>Alveolata</taxon>
        <taxon>Dinophyceae</taxon>
        <taxon>Suessiales</taxon>
        <taxon>Symbiodiniaceae</taxon>
        <taxon>Symbiodinium</taxon>
    </lineage>
</organism>
<dbReference type="AlphaFoldDB" id="A0A1Q9E573"/>
<dbReference type="EMBL" id="LSRX01000261">
    <property type="protein sequence ID" value="OLQ02584.1"/>
    <property type="molecule type" value="Genomic_DNA"/>
</dbReference>
<dbReference type="OrthoDB" id="10288889at2759"/>
<protein>
    <submittedName>
        <fullName evidence="1">Uncharacterized protein</fullName>
    </submittedName>
</protein>
<keyword evidence="2" id="KW-1185">Reference proteome</keyword>
<evidence type="ECO:0000313" key="2">
    <source>
        <dbReference type="Proteomes" id="UP000186817"/>
    </source>
</evidence>
<proteinExistence type="predicted"/>
<name>A0A1Q9E573_SYMMI</name>
<sequence length="73" mass="7966">MVWLVGADAAMQPHEFGIVREQVVLDAHGVILEEGAGAWQPPELLASINRLNLLLAQKRLILFPVATELVLLA</sequence>
<reference evidence="1 2" key="1">
    <citation type="submission" date="2016-02" db="EMBL/GenBank/DDBJ databases">
        <title>Genome analysis of coral dinoflagellate symbionts highlights evolutionary adaptations to a symbiotic lifestyle.</title>
        <authorList>
            <person name="Aranda M."/>
            <person name="Li Y."/>
            <person name="Liew Y.J."/>
            <person name="Baumgarten S."/>
            <person name="Simakov O."/>
            <person name="Wilson M."/>
            <person name="Piel J."/>
            <person name="Ashoor H."/>
            <person name="Bougouffa S."/>
            <person name="Bajic V.B."/>
            <person name="Ryu T."/>
            <person name="Ravasi T."/>
            <person name="Bayer T."/>
            <person name="Micklem G."/>
            <person name="Kim H."/>
            <person name="Bhak J."/>
            <person name="Lajeunesse T.C."/>
            <person name="Voolstra C.R."/>
        </authorList>
    </citation>
    <scope>NUCLEOTIDE SEQUENCE [LARGE SCALE GENOMIC DNA]</scope>
    <source>
        <strain evidence="1 2">CCMP2467</strain>
    </source>
</reference>
<comment type="caution">
    <text evidence="1">The sequence shown here is derived from an EMBL/GenBank/DDBJ whole genome shotgun (WGS) entry which is preliminary data.</text>
</comment>
<accession>A0A1Q9E573</accession>
<gene>
    <name evidence="1" type="ORF">AK812_SmicGene14547</name>
</gene>
<evidence type="ECO:0000313" key="1">
    <source>
        <dbReference type="EMBL" id="OLQ02584.1"/>
    </source>
</evidence>
<dbReference type="Proteomes" id="UP000186817">
    <property type="component" value="Unassembled WGS sequence"/>
</dbReference>